<evidence type="ECO:0000313" key="2">
    <source>
        <dbReference type="Proteomes" id="UP000239898"/>
    </source>
</evidence>
<sequence>MELTVVRVLSGGNAGNGRYFYNFSPDILLCESKGTLEYTLSSDSSDGLSIRTLVHSASEKQFEAPVYAPDRRSVTIANMVTRSELINVAVIIVDIEEPRLFVKCDPQVLNIPD</sequence>
<organism evidence="1 2">
    <name type="scientific">Xanthomonas theicola</name>
    <dbReference type="NCBI Taxonomy" id="56464"/>
    <lineage>
        <taxon>Bacteria</taxon>
        <taxon>Pseudomonadati</taxon>
        <taxon>Pseudomonadota</taxon>
        <taxon>Gammaproteobacteria</taxon>
        <taxon>Lysobacterales</taxon>
        <taxon>Lysobacteraceae</taxon>
        <taxon>Xanthomonas</taxon>
    </lineage>
</organism>
<dbReference type="EMBL" id="MIGX01000039">
    <property type="protein sequence ID" value="PPT90949.1"/>
    <property type="molecule type" value="Genomic_DNA"/>
</dbReference>
<keyword evidence="2" id="KW-1185">Reference proteome</keyword>
<proteinExistence type="predicted"/>
<dbReference type="AlphaFoldDB" id="A0A2S6ZFM5"/>
<comment type="caution">
    <text evidence="1">The sequence shown here is derived from an EMBL/GenBank/DDBJ whole genome shotgun (WGS) entry which is preliminary data.</text>
</comment>
<accession>A0A2S6ZFM5</accession>
<dbReference type="Proteomes" id="UP000239898">
    <property type="component" value="Unassembled WGS sequence"/>
</dbReference>
<protein>
    <submittedName>
        <fullName evidence="1">Uncharacterized protein</fullName>
    </submittedName>
</protein>
<reference evidence="1 2" key="1">
    <citation type="submission" date="2016-08" db="EMBL/GenBank/DDBJ databases">
        <title>Evolution of the type three secretion system and type three effector repertoires in Xanthomonas.</title>
        <authorList>
            <person name="Merda D."/>
            <person name="Briand M."/>
            <person name="Bosis E."/>
            <person name="Rousseau C."/>
            <person name="Portier P."/>
            <person name="Jacques M.-A."/>
            <person name="Fischer-Le Saux M."/>
        </authorList>
    </citation>
    <scope>NUCLEOTIDE SEQUENCE [LARGE SCALE GENOMIC DNA]</scope>
    <source>
        <strain evidence="1 2">CFBP 4691</strain>
    </source>
</reference>
<name>A0A2S6ZFM5_9XANT</name>
<gene>
    <name evidence="1" type="ORF">XthCFBP4691_09825</name>
</gene>
<evidence type="ECO:0000313" key="1">
    <source>
        <dbReference type="EMBL" id="PPT90949.1"/>
    </source>
</evidence>